<protein>
    <submittedName>
        <fullName evidence="3">Metal-dependent hydrolase</fullName>
    </submittedName>
</protein>
<sequence length="277" mass="29966">MRRSLLSLLVLVLVATPGGAAASTPPRPVPLTVLSFNMHTGIGADGVLDLGRTVEVIRRSGADVVGLQEVDVHWADRSEFRDQARLLARALRMRVFFAPVYDLPPLTEGAPRRRYGVAVLSRYPVVHTENHLLTRLSTLEPTPTPAPMPGFAEAVVLVRGTPVHVYCTHLDYRPDPAVRRVQVAETLEILAADRPGANQVLLGDLNAEPAAPELAPLWTVLEDTGDGDPTYPADAPVKRIDYVTVSPNIRATRSEVLDSTASDHRPVVADLVVGQPS</sequence>
<proteinExistence type="predicted"/>
<dbReference type="OrthoDB" id="155529at2"/>
<dbReference type="GO" id="GO:0016787">
    <property type="term" value="F:hydrolase activity"/>
    <property type="evidence" value="ECO:0007669"/>
    <property type="project" value="UniProtKB-KW"/>
</dbReference>
<keyword evidence="4" id="KW-1185">Reference proteome</keyword>
<dbReference type="RefSeq" id="WP_075125084.1">
    <property type="nucleotide sequence ID" value="NZ_MSIE01000013.1"/>
</dbReference>
<evidence type="ECO:0000313" key="4">
    <source>
        <dbReference type="Proteomes" id="UP000185596"/>
    </source>
</evidence>
<organism evidence="3 4">
    <name type="scientific">Actinophytocola xanthii</name>
    <dbReference type="NCBI Taxonomy" id="1912961"/>
    <lineage>
        <taxon>Bacteria</taxon>
        <taxon>Bacillati</taxon>
        <taxon>Actinomycetota</taxon>
        <taxon>Actinomycetes</taxon>
        <taxon>Pseudonocardiales</taxon>
        <taxon>Pseudonocardiaceae</taxon>
    </lineage>
</organism>
<dbReference type="STRING" id="1912961.BU204_08745"/>
<keyword evidence="3" id="KW-0378">Hydrolase</keyword>
<evidence type="ECO:0000313" key="3">
    <source>
        <dbReference type="EMBL" id="OLF17889.1"/>
    </source>
</evidence>
<dbReference type="Pfam" id="PF03372">
    <property type="entry name" value="Exo_endo_phos"/>
    <property type="match status" value="1"/>
</dbReference>
<dbReference type="PANTHER" id="PTHR14859">
    <property type="entry name" value="CALCOFLUOR WHITE HYPERSENSITIVE PROTEIN PRECURSOR"/>
    <property type="match status" value="1"/>
</dbReference>
<gene>
    <name evidence="3" type="ORF">BU204_08745</name>
</gene>
<keyword evidence="1" id="KW-0732">Signal</keyword>
<dbReference type="InterPro" id="IPR005135">
    <property type="entry name" value="Endo/exonuclease/phosphatase"/>
</dbReference>
<name>A0A1Q8CU58_9PSEU</name>
<dbReference type="InterPro" id="IPR036691">
    <property type="entry name" value="Endo/exonu/phosph_ase_sf"/>
</dbReference>
<evidence type="ECO:0000256" key="1">
    <source>
        <dbReference type="SAM" id="SignalP"/>
    </source>
</evidence>
<dbReference type="Gene3D" id="3.60.10.10">
    <property type="entry name" value="Endonuclease/exonuclease/phosphatase"/>
    <property type="match status" value="1"/>
</dbReference>
<evidence type="ECO:0000259" key="2">
    <source>
        <dbReference type="Pfam" id="PF03372"/>
    </source>
</evidence>
<dbReference type="EMBL" id="MSIE01000013">
    <property type="protein sequence ID" value="OLF17889.1"/>
    <property type="molecule type" value="Genomic_DNA"/>
</dbReference>
<dbReference type="SUPFAM" id="SSF56219">
    <property type="entry name" value="DNase I-like"/>
    <property type="match status" value="1"/>
</dbReference>
<accession>A0A1Q8CU58</accession>
<feature type="chain" id="PRO_5013090448" evidence="1">
    <location>
        <begin position="23"/>
        <end position="277"/>
    </location>
</feature>
<dbReference type="GO" id="GO:0016020">
    <property type="term" value="C:membrane"/>
    <property type="evidence" value="ECO:0007669"/>
    <property type="project" value="GOC"/>
</dbReference>
<dbReference type="AlphaFoldDB" id="A0A1Q8CU58"/>
<comment type="caution">
    <text evidence="3">The sequence shown here is derived from an EMBL/GenBank/DDBJ whole genome shotgun (WGS) entry which is preliminary data.</text>
</comment>
<feature type="signal peptide" evidence="1">
    <location>
        <begin position="1"/>
        <end position="22"/>
    </location>
</feature>
<dbReference type="Proteomes" id="UP000185596">
    <property type="component" value="Unassembled WGS sequence"/>
</dbReference>
<reference evidence="3 4" key="1">
    <citation type="submission" date="2016-12" db="EMBL/GenBank/DDBJ databases">
        <title>The draft genome sequence of Actinophytocola sp. 11-183.</title>
        <authorList>
            <person name="Wang W."/>
            <person name="Yuan L."/>
        </authorList>
    </citation>
    <scope>NUCLEOTIDE SEQUENCE [LARGE SCALE GENOMIC DNA]</scope>
    <source>
        <strain evidence="3 4">11-183</strain>
    </source>
</reference>
<dbReference type="GO" id="GO:0006506">
    <property type="term" value="P:GPI anchor biosynthetic process"/>
    <property type="evidence" value="ECO:0007669"/>
    <property type="project" value="TreeGrafter"/>
</dbReference>
<feature type="domain" description="Endonuclease/exonuclease/phosphatase" evidence="2">
    <location>
        <begin position="34"/>
        <end position="264"/>
    </location>
</feature>
<dbReference type="InterPro" id="IPR051916">
    <property type="entry name" value="GPI-anchor_lipid_remodeler"/>
</dbReference>
<dbReference type="PANTHER" id="PTHR14859:SF15">
    <property type="entry name" value="ENDONUCLEASE_EXONUCLEASE_PHOSPHATASE DOMAIN-CONTAINING PROTEIN"/>
    <property type="match status" value="1"/>
</dbReference>